<evidence type="ECO:0000313" key="2">
    <source>
        <dbReference type="Proteomes" id="UP001152622"/>
    </source>
</evidence>
<dbReference type="EMBL" id="JAINUF010000012">
    <property type="protein sequence ID" value="KAJ8345441.1"/>
    <property type="molecule type" value="Genomic_DNA"/>
</dbReference>
<organism evidence="1 2">
    <name type="scientific">Synaphobranchus kaupii</name>
    <name type="common">Kaup's arrowtooth eel</name>
    <dbReference type="NCBI Taxonomy" id="118154"/>
    <lineage>
        <taxon>Eukaryota</taxon>
        <taxon>Metazoa</taxon>
        <taxon>Chordata</taxon>
        <taxon>Craniata</taxon>
        <taxon>Vertebrata</taxon>
        <taxon>Euteleostomi</taxon>
        <taxon>Actinopterygii</taxon>
        <taxon>Neopterygii</taxon>
        <taxon>Teleostei</taxon>
        <taxon>Anguilliformes</taxon>
        <taxon>Synaphobranchidae</taxon>
        <taxon>Synaphobranchus</taxon>
    </lineage>
</organism>
<dbReference type="Proteomes" id="UP001152622">
    <property type="component" value="Chromosome 12"/>
</dbReference>
<dbReference type="AlphaFoldDB" id="A0A9Q1EUT4"/>
<reference evidence="1" key="1">
    <citation type="journal article" date="2023" name="Science">
        <title>Genome structures resolve the early diversification of teleost fishes.</title>
        <authorList>
            <person name="Parey E."/>
            <person name="Louis A."/>
            <person name="Montfort J."/>
            <person name="Bouchez O."/>
            <person name="Roques C."/>
            <person name="Iampietro C."/>
            <person name="Lluch J."/>
            <person name="Castinel A."/>
            <person name="Donnadieu C."/>
            <person name="Desvignes T."/>
            <person name="Floi Bucao C."/>
            <person name="Jouanno E."/>
            <person name="Wen M."/>
            <person name="Mejri S."/>
            <person name="Dirks R."/>
            <person name="Jansen H."/>
            <person name="Henkel C."/>
            <person name="Chen W.J."/>
            <person name="Zahm M."/>
            <person name="Cabau C."/>
            <person name="Klopp C."/>
            <person name="Thompson A.W."/>
            <person name="Robinson-Rechavi M."/>
            <person name="Braasch I."/>
            <person name="Lecointre G."/>
            <person name="Bobe J."/>
            <person name="Postlethwait J.H."/>
            <person name="Berthelot C."/>
            <person name="Roest Crollius H."/>
            <person name="Guiguen Y."/>
        </authorList>
    </citation>
    <scope>NUCLEOTIDE SEQUENCE</scope>
    <source>
        <strain evidence="1">WJC10195</strain>
    </source>
</reference>
<protein>
    <submittedName>
        <fullName evidence="1">Uncharacterized protein</fullName>
    </submittedName>
</protein>
<dbReference type="OrthoDB" id="10480169at2759"/>
<sequence length="87" mass="10159">MKLIMDARPQLSLLSLRMYEPGELKALTTYILKEQEEVRPHSAEDCLMLWKLTRVGEVGMDMARATLARMECLSCQRCHRFRTAERT</sequence>
<name>A0A9Q1EUT4_SYNKA</name>
<keyword evidence="2" id="KW-1185">Reference proteome</keyword>
<gene>
    <name evidence="1" type="ORF">SKAU_G00296340</name>
</gene>
<evidence type="ECO:0000313" key="1">
    <source>
        <dbReference type="EMBL" id="KAJ8345441.1"/>
    </source>
</evidence>
<comment type="caution">
    <text evidence="1">The sequence shown here is derived from an EMBL/GenBank/DDBJ whole genome shotgun (WGS) entry which is preliminary data.</text>
</comment>
<proteinExistence type="predicted"/>
<accession>A0A9Q1EUT4</accession>